<dbReference type="InterPro" id="IPR002156">
    <property type="entry name" value="RNaseH_domain"/>
</dbReference>
<dbReference type="GO" id="GO:0003676">
    <property type="term" value="F:nucleic acid binding"/>
    <property type="evidence" value="ECO:0007669"/>
    <property type="project" value="InterPro"/>
</dbReference>
<dbReference type="GeneID" id="104595616"/>
<dbReference type="GO" id="GO:0004523">
    <property type="term" value="F:RNA-DNA hybrid ribonuclease activity"/>
    <property type="evidence" value="ECO:0007669"/>
    <property type="project" value="InterPro"/>
</dbReference>
<proteinExistence type="predicted"/>
<dbReference type="InterPro" id="IPR036397">
    <property type="entry name" value="RNaseH_sf"/>
</dbReference>
<keyword evidence="2" id="KW-1185">Reference proteome</keyword>
<dbReference type="Proteomes" id="UP000189703">
    <property type="component" value="Unplaced"/>
</dbReference>
<accession>A0A1U7ZN43</accession>
<dbReference type="KEGG" id="nnu:104595616"/>
<dbReference type="InterPro" id="IPR009027">
    <property type="entry name" value="Ribosomal_bL9/RNase_H1_N"/>
</dbReference>
<dbReference type="SUPFAM" id="SSF53098">
    <property type="entry name" value="Ribonuclease H-like"/>
    <property type="match status" value="1"/>
</dbReference>
<evidence type="ECO:0000313" key="3">
    <source>
        <dbReference type="RefSeq" id="XP_010254721.1"/>
    </source>
</evidence>
<name>A0A1U7ZN43_NELNU</name>
<dbReference type="RefSeq" id="XP_010254721.1">
    <property type="nucleotide sequence ID" value="XM_010256419.2"/>
</dbReference>
<dbReference type="Gene3D" id="3.30.420.10">
    <property type="entry name" value="Ribonuclease H-like superfamily/Ribonuclease H"/>
    <property type="match status" value="1"/>
</dbReference>
<dbReference type="eggNOG" id="ENOG502QRR5">
    <property type="taxonomic scope" value="Eukaryota"/>
</dbReference>
<dbReference type="SUPFAM" id="SSF55658">
    <property type="entry name" value="L9 N-domain-like"/>
    <property type="match status" value="1"/>
</dbReference>
<dbReference type="PANTHER" id="PTHR46387:SF13">
    <property type="entry name" value="OS10G0458700 PROTEIN"/>
    <property type="match status" value="1"/>
</dbReference>
<sequence>MNCLLYVSSAAIFSKTNFIMKRSFYAFCSSSWKRSINHAGIKAVNLDFVLTRFRVQCYSSRRGSGGGRASPSSKPNPGPSSMGEDEKDAFYVVRKGDIVGVYKTLSDCQAQVGSSVCDPSVSVYKGYSLPKEAEEYLVAHGLKNAMYSISAEDVKGDLFGALVPCPFQQPVSPKGKTSKKDSPQKRSHEALELDSNVVGIGSTSVMSDPLWKHAKLEHSVEAQGISKILSCILEFDGASKGNPGKAGAGAVLRAEDGSVICRLREGVGIATNNVAEYRAMLLGLKYAIKKGFKRIRVQGDSKLVCMQVQGLWKAKNQNMLDLLKEAKELKDKFFSFEISHVLRVYKFCVPMPIVCVISVWRILCFLGQSTF</sequence>
<protein>
    <submittedName>
        <fullName evidence="3">Uncharacterized protein LOC104595616 isoform X1</fullName>
    </submittedName>
</protein>
<dbReference type="STRING" id="4432.A0A1U7ZN43"/>
<dbReference type="Pfam" id="PF13456">
    <property type="entry name" value="RVT_3"/>
    <property type="match status" value="1"/>
</dbReference>
<organism evidence="2 3">
    <name type="scientific">Nelumbo nucifera</name>
    <name type="common">Sacred lotus</name>
    <dbReference type="NCBI Taxonomy" id="4432"/>
    <lineage>
        <taxon>Eukaryota</taxon>
        <taxon>Viridiplantae</taxon>
        <taxon>Streptophyta</taxon>
        <taxon>Embryophyta</taxon>
        <taxon>Tracheophyta</taxon>
        <taxon>Spermatophyta</taxon>
        <taxon>Magnoliopsida</taxon>
        <taxon>Proteales</taxon>
        <taxon>Nelumbonaceae</taxon>
        <taxon>Nelumbo</taxon>
    </lineage>
</organism>
<feature type="region of interest" description="Disordered" evidence="1">
    <location>
        <begin position="170"/>
        <end position="189"/>
    </location>
</feature>
<dbReference type="InterPro" id="IPR011320">
    <property type="entry name" value="RNase_H1_N"/>
</dbReference>
<dbReference type="OMA" id="WRARSDN"/>
<dbReference type="FunCoup" id="A0A1U7ZN43">
    <property type="interactions" value="164"/>
</dbReference>
<evidence type="ECO:0000313" key="2">
    <source>
        <dbReference type="Proteomes" id="UP000189703"/>
    </source>
</evidence>
<dbReference type="AlphaFoldDB" id="A0A1U7ZN43"/>
<gene>
    <name evidence="3" type="primary">LOC104595616</name>
</gene>
<feature type="region of interest" description="Disordered" evidence="1">
    <location>
        <begin position="60"/>
        <end position="85"/>
    </location>
</feature>
<reference evidence="3" key="1">
    <citation type="submission" date="2025-08" db="UniProtKB">
        <authorList>
            <consortium name="RefSeq"/>
        </authorList>
    </citation>
    <scope>IDENTIFICATION</scope>
</reference>
<feature type="compositionally biased region" description="Low complexity" evidence="1">
    <location>
        <begin position="69"/>
        <end position="81"/>
    </location>
</feature>
<dbReference type="CDD" id="cd09279">
    <property type="entry name" value="RNase_HI_like"/>
    <property type="match status" value="1"/>
</dbReference>
<feature type="compositionally biased region" description="Basic and acidic residues" evidence="1">
    <location>
        <begin position="178"/>
        <end position="189"/>
    </location>
</feature>
<evidence type="ECO:0000256" key="1">
    <source>
        <dbReference type="SAM" id="MobiDB-lite"/>
    </source>
</evidence>
<dbReference type="InterPro" id="IPR012337">
    <property type="entry name" value="RNaseH-like_sf"/>
</dbReference>
<dbReference type="PANTHER" id="PTHR46387">
    <property type="entry name" value="POLYNUCLEOTIDYL TRANSFERASE, RIBONUCLEASE H-LIKE SUPERFAMILY PROTEIN"/>
    <property type="match status" value="1"/>
</dbReference>
<dbReference type="OrthoDB" id="2016287at2759"/>
<dbReference type="PROSITE" id="PS50879">
    <property type="entry name" value="RNASE_H_1"/>
    <property type="match status" value="1"/>
</dbReference>
<dbReference type="Gene3D" id="3.40.970.10">
    <property type="entry name" value="Ribonuclease H1, N-terminal domain"/>
    <property type="match status" value="1"/>
</dbReference>
<dbReference type="InterPro" id="IPR037056">
    <property type="entry name" value="RNase_H1_N_sf"/>
</dbReference>
<dbReference type="Pfam" id="PF01693">
    <property type="entry name" value="Cauli_VI"/>
    <property type="match status" value="1"/>
</dbReference>
<dbReference type="FunFam" id="3.30.420.10:FF:000076">
    <property type="entry name" value="RBR-type E3 ubiquitin transferase"/>
    <property type="match status" value="1"/>
</dbReference>